<dbReference type="Proteomes" id="UP000000366">
    <property type="component" value="Chromosome"/>
</dbReference>
<evidence type="ECO:0000313" key="3">
    <source>
        <dbReference type="EMBL" id="ABM93759.1"/>
    </source>
</evidence>
<evidence type="ECO:0000259" key="2">
    <source>
        <dbReference type="Pfam" id="PF13478"/>
    </source>
</evidence>
<dbReference type="KEGG" id="mpt:Mpe_A0797"/>
<dbReference type="InterPro" id="IPR003777">
    <property type="entry name" value="XdhC_CoxI"/>
</dbReference>
<evidence type="ECO:0000313" key="4">
    <source>
        <dbReference type="Proteomes" id="UP000000366"/>
    </source>
</evidence>
<dbReference type="InterPro" id="IPR014308">
    <property type="entry name" value="Xanthine_DH_XdhC"/>
</dbReference>
<gene>
    <name evidence="3" type="ordered locus">Mpe_A0797</name>
</gene>
<dbReference type="Gene3D" id="3.40.50.720">
    <property type="entry name" value="NAD(P)-binding Rossmann-like Domain"/>
    <property type="match status" value="1"/>
</dbReference>
<protein>
    <submittedName>
        <fullName evidence="3">Molybdenum cofactor sulfurylase</fullName>
    </submittedName>
</protein>
<dbReference type="InterPro" id="IPR027051">
    <property type="entry name" value="XdhC_Rossmann_dom"/>
</dbReference>
<dbReference type="NCBIfam" id="TIGR02964">
    <property type="entry name" value="xanthine_xdhC"/>
    <property type="match status" value="1"/>
</dbReference>
<proteinExistence type="predicted"/>
<dbReference type="RefSeq" id="WP_011828397.1">
    <property type="nucleotide sequence ID" value="NC_008825.1"/>
</dbReference>
<dbReference type="Pfam" id="PF13478">
    <property type="entry name" value="XdhC_C"/>
    <property type="match status" value="1"/>
</dbReference>
<accession>A2SDX0</accession>
<name>A2SDX0_METPP</name>
<dbReference type="eggNOG" id="COG1975">
    <property type="taxonomic scope" value="Bacteria"/>
</dbReference>
<dbReference type="AlphaFoldDB" id="A2SDX0"/>
<organism evidence="3 4">
    <name type="scientific">Methylibium petroleiphilum (strain ATCC BAA-1232 / LMG 22953 / PM1)</name>
    <dbReference type="NCBI Taxonomy" id="420662"/>
    <lineage>
        <taxon>Bacteria</taxon>
        <taxon>Pseudomonadati</taxon>
        <taxon>Pseudomonadota</taxon>
        <taxon>Betaproteobacteria</taxon>
        <taxon>Burkholderiales</taxon>
        <taxon>Sphaerotilaceae</taxon>
        <taxon>Methylibium</taxon>
    </lineage>
</organism>
<evidence type="ECO:0000259" key="1">
    <source>
        <dbReference type="Pfam" id="PF02625"/>
    </source>
</evidence>
<dbReference type="InterPro" id="IPR052698">
    <property type="entry name" value="MoCofactor_Util/Proc"/>
</dbReference>
<dbReference type="STRING" id="420662.Mpe_A0797"/>
<dbReference type="EMBL" id="CP000555">
    <property type="protein sequence ID" value="ABM93759.1"/>
    <property type="molecule type" value="Genomic_DNA"/>
</dbReference>
<reference evidence="3 4" key="1">
    <citation type="journal article" date="2007" name="J. Bacteriol.">
        <title>Whole-genome analysis of the methyl tert-butyl ether-degrading beta-proteobacterium Methylibium petroleiphilum PM1.</title>
        <authorList>
            <person name="Kane S.R."/>
            <person name="Chakicherla A.Y."/>
            <person name="Chain P.S.G."/>
            <person name="Schmidt R."/>
            <person name="Shin M.W."/>
            <person name="Legler T.C."/>
            <person name="Scow K.M."/>
            <person name="Larimer F.W."/>
            <person name="Lucas S.M."/>
            <person name="Richardson P.M."/>
            <person name="Hristova K.R."/>
        </authorList>
    </citation>
    <scope>NUCLEOTIDE SEQUENCE [LARGE SCALE GENOMIC DNA]</scope>
    <source>
        <strain evidence="4">ATCC BAA-1232 / LMG 22953 / PM1</strain>
    </source>
</reference>
<keyword evidence="4" id="KW-1185">Reference proteome</keyword>
<dbReference type="Pfam" id="PF02625">
    <property type="entry name" value="XdhC_CoxI"/>
    <property type="match status" value="1"/>
</dbReference>
<dbReference type="HOGENOM" id="CLU_041115_4_0_4"/>
<feature type="domain" description="XdhC Rossmann" evidence="2">
    <location>
        <begin position="119"/>
        <end position="266"/>
    </location>
</feature>
<dbReference type="PANTHER" id="PTHR30388">
    <property type="entry name" value="ALDEHYDE OXIDOREDUCTASE MOLYBDENUM COFACTOR ASSEMBLY PROTEIN"/>
    <property type="match status" value="1"/>
</dbReference>
<dbReference type="PANTHER" id="PTHR30388:SF6">
    <property type="entry name" value="XANTHINE DEHYDROGENASE SUBUNIT A-RELATED"/>
    <property type="match status" value="1"/>
</dbReference>
<feature type="domain" description="XdhC- CoxI" evidence="1">
    <location>
        <begin position="10"/>
        <end position="68"/>
    </location>
</feature>
<sequence length="275" mass="29358">MTLRTHALRWLDASRPAIVVEVAATRGSVPREAGTRMLVAADSVRGTIGGGHLEWQAIAQARERLARCTTRGDEPPREQTLALGPSLGQCCGGEVTLRYAPLDAASLAAWPETVPRFHLQLYGAGHVGRAIVALLASIDCRVQWIDEREAEFDAFAALAPLPPHVQALCVDAVEAEVSQAPPGACYLVLTHEHDLDLRITEAVLRRGDFAYCGLIGSRTKRARFVHRFQERGVSDAAIARLTCPIGLPGITGKEPAVLAIAAVAQLLQATGSVVG</sequence>